<sequence>MAVDLDSMSLKELEKLRKNIDKAIARLEVRRKDDARKAAEEAARQFGFSLDELTDGKKPKKTSPPKYRNPEDPKQTWTGRGRQPRWIKDAIEAGRPMSDFEI</sequence>
<dbReference type="GO" id="GO:0003677">
    <property type="term" value="F:DNA binding"/>
    <property type="evidence" value="ECO:0007669"/>
    <property type="project" value="UniProtKB-KW"/>
</dbReference>
<evidence type="ECO:0000256" key="3">
    <source>
        <dbReference type="ARBA" id="ARBA00022490"/>
    </source>
</evidence>
<keyword evidence="3" id="KW-0963">Cytoplasm</keyword>
<protein>
    <submittedName>
        <fullName evidence="7">DNA-binding protein H-NS</fullName>
    </submittedName>
</protein>
<dbReference type="PANTHER" id="PTHR38097:SF2">
    <property type="entry name" value="DNA-BINDING PROTEIN STPA"/>
    <property type="match status" value="1"/>
</dbReference>
<evidence type="ECO:0000256" key="2">
    <source>
        <dbReference type="ARBA" id="ARBA00010610"/>
    </source>
</evidence>
<evidence type="ECO:0000313" key="8">
    <source>
        <dbReference type="Proteomes" id="UP001560019"/>
    </source>
</evidence>
<name>A0ABV3XSF5_9RHOB</name>
<comment type="caution">
    <text evidence="7">The sequence shown here is derived from an EMBL/GenBank/DDBJ whole genome shotgun (WGS) entry which is preliminary data.</text>
</comment>
<evidence type="ECO:0000256" key="4">
    <source>
        <dbReference type="ARBA" id="ARBA00023125"/>
    </source>
</evidence>
<dbReference type="RefSeq" id="WP_125408594.1">
    <property type="nucleotide sequence ID" value="NZ_JBEHHI010000001.1"/>
</dbReference>
<dbReference type="InterPro" id="IPR037150">
    <property type="entry name" value="H-NS_C_dom_sf"/>
</dbReference>
<dbReference type="Pfam" id="PF00816">
    <property type="entry name" value="Histone_HNS"/>
    <property type="match status" value="1"/>
</dbReference>
<evidence type="ECO:0000256" key="5">
    <source>
        <dbReference type="SAM" id="MobiDB-lite"/>
    </source>
</evidence>
<dbReference type="Proteomes" id="UP001560019">
    <property type="component" value="Unassembled WGS sequence"/>
</dbReference>
<evidence type="ECO:0000256" key="1">
    <source>
        <dbReference type="ARBA" id="ARBA00004453"/>
    </source>
</evidence>
<gene>
    <name evidence="7" type="ORF">Ga0609869_001605</name>
</gene>
<dbReference type="SMART" id="SM00528">
    <property type="entry name" value="HNS"/>
    <property type="match status" value="1"/>
</dbReference>
<comment type="subcellular location">
    <subcellularLocation>
        <location evidence="1">Cytoplasm</location>
        <location evidence="1">Nucleoid</location>
    </subcellularLocation>
</comment>
<dbReference type="SUPFAM" id="SSF81273">
    <property type="entry name" value="H-NS histone-like proteins"/>
    <property type="match status" value="1"/>
</dbReference>
<organism evidence="7 8">
    <name type="scientific">Rhodovulum iodosum</name>
    <dbReference type="NCBI Taxonomy" id="68291"/>
    <lineage>
        <taxon>Bacteria</taxon>
        <taxon>Pseudomonadati</taxon>
        <taxon>Pseudomonadota</taxon>
        <taxon>Alphaproteobacteria</taxon>
        <taxon>Rhodobacterales</taxon>
        <taxon>Paracoccaceae</taxon>
        <taxon>Rhodovulum</taxon>
    </lineage>
</organism>
<keyword evidence="8" id="KW-1185">Reference proteome</keyword>
<proteinExistence type="inferred from homology"/>
<dbReference type="PANTHER" id="PTHR38097">
    <property type="match status" value="1"/>
</dbReference>
<evidence type="ECO:0000313" key="7">
    <source>
        <dbReference type="EMBL" id="MEX5728252.1"/>
    </source>
</evidence>
<dbReference type="EMBL" id="JBEHHI010000001">
    <property type="protein sequence ID" value="MEX5728252.1"/>
    <property type="molecule type" value="Genomic_DNA"/>
</dbReference>
<reference evidence="7 8" key="1">
    <citation type="submission" date="2024-06" db="EMBL/GenBank/DDBJ databases">
        <title>Genome of Rhodovulum iodosum, a marine photoferrotroph.</title>
        <authorList>
            <person name="Bianchini G."/>
            <person name="Nikeleit V."/>
            <person name="Kappler A."/>
            <person name="Bryce C."/>
            <person name="Sanchez-Baracaldo P."/>
        </authorList>
    </citation>
    <scope>NUCLEOTIDE SEQUENCE [LARGE SCALE GENOMIC DNA]</scope>
    <source>
        <strain evidence="7 8">UT/N1</strain>
    </source>
</reference>
<comment type="similarity">
    <text evidence="2">Belongs to the histone-like protein H-NS family.</text>
</comment>
<evidence type="ECO:0000259" key="6">
    <source>
        <dbReference type="SMART" id="SM00528"/>
    </source>
</evidence>
<feature type="domain" description="DNA-binding protein H-NS-like C-terminal" evidence="6">
    <location>
        <begin position="57"/>
        <end position="102"/>
    </location>
</feature>
<dbReference type="Gene3D" id="4.10.430.10">
    <property type="entry name" value="Histone-like protein H-NS, C-terminal domain"/>
    <property type="match status" value="1"/>
</dbReference>
<dbReference type="InterPro" id="IPR027444">
    <property type="entry name" value="H-NS_C_dom"/>
</dbReference>
<feature type="region of interest" description="Disordered" evidence="5">
    <location>
        <begin position="46"/>
        <end position="102"/>
    </location>
</feature>
<accession>A0ABV3XSF5</accession>
<keyword evidence="4 7" id="KW-0238">DNA-binding</keyword>